<evidence type="ECO:0000313" key="3">
    <source>
        <dbReference type="Proteomes" id="UP000813461"/>
    </source>
</evidence>
<name>A0A8K0VW60_9PLEO</name>
<accession>A0A8K0VW60</accession>
<reference evidence="2" key="1">
    <citation type="journal article" date="2021" name="Nat. Commun.">
        <title>Genetic determinants of endophytism in the Arabidopsis root mycobiome.</title>
        <authorList>
            <person name="Mesny F."/>
            <person name="Miyauchi S."/>
            <person name="Thiergart T."/>
            <person name="Pickel B."/>
            <person name="Atanasova L."/>
            <person name="Karlsson M."/>
            <person name="Huettel B."/>
            <person name="Barry K.W."/>
            <person name="Haridas S."/>
            <person name="Chen C."/>
            <person name="Bauer D."/>
            <person name="Andreopoulos W."/>
            <person name="Pangilinan J."/>
            <person name="LaButti K."/>
            <person name="Riley R."/>
            <person name="Lipzen A."/>
            <person name="Clum A."/>
            <person name="Drula E."/>
            <person name="Henrissat B."/>
            <person name="Kohler A."/>
            <person name="Grigoriev I.V."/>
            <person name="Martin F.M."/>
            <person name="Hacquard S."/>
        </authorList>
    </citation>
    <scope>NUCLEOTIDE SEQUENCE</scope>
    <source>
        <strain evidence="2">MPI-SDFR-AT-0120</strain>
    </source>
</reference>
<sequence>MYPLTQLTAFCALAASSTALYLSSPGQEIITTSDYRPSIIENAVDPCSLAESSQVNGSIQLASWLECQINGFYPFPENTNWPENHATAFSKDIRFTFNDTHYDFDGSLKLYKSFNATLGKAFAPFKHGFINTLGIPNTNDKGGFVYMIGWAGGFQKRAKLDMYFTNAAFAVVKEEQGQRKIVEFRESSNIPNTAPLPEPNVWNCHFPKEKEKLRV</sequence>
<feature type="chain" id="PRO_5035480753" evidence="1">
    <location>
        <begin position="20"/>
        <end position="215"/>
    </location>
</feature>
<keyword evidence="3" id="KW-1185">Reference proteome</keyword>
<dbReference type="AlphaFoldDB" id="A0A8K0VW60"/>
<organism evidence="2 3">
    <name type="scientific">Paraphoma chrysanthemicola</name>
    <dbReference type="NCBI Taxonomy" id="798071"/>
    <lineage>
        <taxon>Eukaryota</taxon>
        <taxon>Fungi</taxon>
        <taxon>Dikarya</taxon>
        <taxon>Ascomycota</taxon>
        <taxon>Pezizomycotina</taxon>
        <taxon>Dothideomycetes</taxon>
        <taxon>Pleosporomycetidae</taxon>
        <taxon>Pleosporales</taxon>
        <taxon>Pleosporineae</taxon>
        <taxon>Phaeosphaeriaceae</taxon>
        <taxon>Paraphoma</taxon>
    </lineage>
</organism>
<dbReference type="Proteomes" id="UP000813461">
    <property type="component" value="Unassembled WGS sequence"/>
</dbReference>
<comment type="caution">
    <text evidence="2">The sequence shown here is derived from an EMBL/GenBank/DDBJ whole genome shotgun (WGS) entry which is preliminary data.</text>
</comment>
<dbReference type="EMBL" id="JAGMVJ010000016">
    <property type="protein sequence ID" value="KAH7079773.1"/>
    <property type="molecule type" value="Genomic_DNA"/>
</dbReference>
<proteinExistence type="predicted"/>
<evidence type="ECO:0000313" key="2">
    <source>
        <dbReference type="EMBL" id="KAH7079773.1"/>
    </source>
</evidence>
<feature type="signal peptide" evidence="1">
    <location>
        <begin position="1"/>
        <end position="19"/>
    </location>
</feature>
<keyword evidence="1" id="KW-0732">Signal</keyword>
<gene>
    <name evidence="2" type="ORF">FB567DRAFT_129000</name>
</gene>
<dbReference type="OrthoDB" id="3927857at2759"/>
<protein>
    <submittedName>
        <fullName evidence="2">Uncharacterized protein</fullName>
    </submittedName>
</protein>
<evidence type="ECO:0000256" key="1">
    <source>
        <dbReference type="SAM" id="SignalP"/>
    </source>
</evidence>